<name>A0A7S4F7B8_CHRCT</name>
<accession>A0A7S4F7B8</accession>
<dbReference type="EMBL" id="HBIZ01048166">
    <property type="protein sequence ID" value="CAE0778194.1"/>
    <property type="molecule type" value="Transcribed_RNA"/>
</dbReference>
<reference evidence="1" key="1">
    <citation type="submission" date="2021-01" db="EMBL/GenBank/DDBJ databases">
        <authorList>
            <person name="Corre E."/>
            <person name="Pelletier E."/>
            <person name="Niang G."/>
            <person name="Scheremetjew M."/>
            <person name="Finn R."/>
            <person name="Kale V."/>
            <person name="Holt S."/>
            <person name="Cochrane G."/>
            <person name="Meng A."/>
            <person name="Brown T."/>
            <person name="Cohen L."/>
        </authorList>
    </citation>
    <scope>NUCLEOTIDE SEQUENCE</scope>
    <source>
        <strain evidence="1">CCMP645</strain>
    </source>
</reference>
<gene>
    <name evidence="1" type="ORF">PCAR00345_LOCUS30833</name>
</gene>
<sequence>MGRALFSDMGSHGLVDGDPLVHPLFPKIYPKPEPSEMAERAAGRCTRTREGMTRLASRMFESAGEMVSWCVRAAANPHPLLLRAPHLARDLSRRFRLFLSRLFLSSLPTFPCFHRPDTSCSRARRARHRA</sequence>
<dbReference type="AlphaFoldDB" id="A0A7S4F7B8"/>
<evidence type="ECO:0000313" key="1">
    <source>
        <dbReference type="EMBL" id="CAE0778194.1"/>
    </source>
</evidence>
<protein>
    <submittedName>
        <fullName evidence="1">Uncharacterized protein</fullName>
    </submittedName>
</protein>
<organism evidence="1">
    <name type="scientific">Chrysotila carterae</name>
    <name type="common">Marine alga</name>
    <name type="synonym">Syracosphaera carterae</name>
    <dbReference type="NCBI Taxonomy" id="13221"/>
    <lineage>
        <taxon>Eukaryota</taxon>
        <taxon>Haptista</taxon>
        <taxon>Haptophyta</taxon>
        <taxon>Prymnesiophyceae</taxon>
        <taxon>Isochrysidales</taxon>
        <taxon>Isochrysidaceae</taxon>
        <taxon>Chrysotila</taxon>
    </lineage>
</organism>
<proteinExistence type="predicted"/>